<feature type="transmembrane region" description="Helical" evidence="6">
    <location>
        <begin position="320"/>
        <end position="337"/>
    </location>
</feature>
<dbReference type="Gene3D" id="1.10.4160.10">
    <property type="entry name" value="Hydantoin permease"/>
    <property type="match status" value="1"/>
</dbReference>
<evidence type="ECO:0000256" key="2">
    <source>
        <dbReference type="ARBA" id="ARBA00008974"/>
    </source>
</evidence>
<evidence type="ECO:0000256" key="1">
    <source>
        <dbReference type="ARBA" id="ARBA00004141"/>
    </source>
</evidence>
<name>A0AAU8HUF8_9FIRM</name>
<evidence type="ECO:0000313" key="7">
    <source>
        <dbReference type="EMBL" id="XCI29023.1"/>
    </source>
</evidence>
<feature type="transmembrane region" description="Helical" evidence="6">
    <location>
        <begin position="104"/>
        <end position="128"/>
    </location>
</feature>
<evidence type="ECO:0000256" key="3">
    <source>
        <dbReference type="ARBA" id="ARBA00022692"/>
    </source>
</evidence>
<feature type="transmembrane region" description="Helical" evidence="6">
    <location>
        <begin position="28"/>
        <end position="48"/>
    </location>
</feature>
<organism evidence="7">
    <name type="scientific">Proteinivorax hydrogeniformans</name>
    <dbReference type="NCBI Taxonomy" id="1826727"/>
    <lineage>
        <taxon>Bacteria</taxon>
        <taxon>Bacillati</taxon>
        <taxon>Bacillota</taxon>
        <taxon>Clostridia</taxon>
        <taxon>Eubacteriales</taxon>
        <taxon>Proteinivoracaceae</taxon>
        <taxon>Proteinivorax</taxon>
    </lineage>
</organism>
<reference evidence="7" key="1">
    <citation type="journal article" date="2018" name="Antonie Van Leeuwenhoek">
        <title>Proteinivorax hydrogeniformans sp. nov., an anaerobic, haloalkaliphilic bacterium fermenting proteinaceous compounds with high hydrogen production.</title>
        <authorList>
            <person name="Boltyanskaya Y."/>
            <person name="Detkova E."/>
            <person name="Pimenov N."/>
            <person name="Kevbrin V."/>
        </authorList>
    </citation>
    <scope>NUCLEOTIDE SEQUENCE</scope>
    <source>
        <strain evidence="7">Z-710</strain>
    </source>
</reference>
<accession>A0AAU8HUF8</accession>
<feature type="transmembrane region" description="Helical" evidence="6">
    <location>
        <begin position="163"/>
        <end position="182"/>
    </location>
</feature>
<dbReference type="Pfam" id="PF02133">
    <property type="entry name" value="Transp_cyt_pur"/>
    <property type="match status" value="1"/>
</dbReference>
<dbReference type="InterPro" id="IPR001248">
    <property type="entry name" value="Pur-cyt_permease"/>
</dbReference>
<keyword evidence="3 6" id="KW-0812">Transmembrane</keyword>
<comment type="similarity">
    <text evidence="2">Belongs to the purine-cytosine permease (2.A.39) family.</text>
</comment>
<sequence length="432" mass="45544">MNEKQNQNQHDAYEHAFERVPDSKRKSLLSLIIVLAGYPIALSNFVIGGNVAIGLSFSEAMLALLAGNLVLICIVVATGIFAFRTGLSTAFLSRRAFGKSGSSIFSILLAISAVTWISLNGDIFARLIDTTFGWWFLSIPVTAVICILLWMQSAIRGFKGLHFISALGVPAALIMSAAGVIAVGIHTSGFEGITEYVPVEPITFTAGSAAVVGGWVFGAVITPDVCRFAKKESHVLIAGAIAFVIGCFGLQFAGALVAISTGYGDFTAAMAALGLSLIAFVAAIFCLWTTQDNNIYGASLALQNIIKETSFYGKITHKNIAVGISGLAALFAALGIYDHIIPIISNLSVLITPVPGLIIAEEAIVKSPNSEKVVNWFGIIAWLAGGITGFIALQANFFIPPVIGMGTSFVIYVVLGKLVCKNVSTDKSEVKA</sequence>
<feature type="transmembrane region" description="Helical" evidence="6">
    <location>
        <begin position="373"/>
        <end position="392"/>
    </location>
</feature>
<feature type="transmembrane region" description="Helical" evidence="6">
    <location>
        <begin position="266"/>
        <end position="288"/>
    </location>
</feature>
<feature type="transmembrane region" description="Helical" evidence="6">
    <location>
        <begin position="60"/>
        <end position="83"/>
    </location>
</feature>
<dbReference type="GO" id="GO:0005886">
    <property type="term" value="C:plasma membrane"/>
    <property type="evidence" value="ECO:0007669"/>
    <property type="project" value="TreeGrafter"/>
</dbReference>
<comment type="subcellular location">
    <subcellularLocation>
        <location evidence="1">Membrane</location>
        <topology evidence="1">Multi-pass membrane protein</topology>
    </subcellularLocation>
</comment>
<dbReference type="InterPro" id="IPR030191">
    <property type="entry name" value="CodB"/>
</dbReference>
<gene>
    <name evidence="7" type="ORF">PRVXH_000322</name>
</gene>
<dbReference type="RefSeq" id="WP_353893572.1">
    <property type="nucleotide sequence ID" value="NZ_CP159485.1"/>
</dbReference>
<keyword evidence="4 6" id="KW-1133">Transmembrane helix</keyword>
<feature type="transmembrane region" description="Helical" evidence="6">
    <location>
        <begin position="202"/>
        <end position="223"/>
    </location>
</feature>
<dbReference type="PANTHER" id="PTHR30569:SF0">
    <property type="entry name" value="CYTOSINE PERMEASE"/>
    <property type="match status" value="1"/>
</dbReference>
<evidence type="ECO:0000256" key="5">
    <source>
        <dbReference type="ARBA" id="ARBA00023136"/>
    </source>
</evidence>
<feature type="transmembrane region" description="Helical" evidence="6">
    <location>
        <begin position="343"/>
        <end position="361"/>
    </location>
</feature>
<feature type="transmembrane region" description="Helical" evidence="6">
    <location>
        <begin position="235"/>
        <end position="260"/>
    </location>
</feature>
<reference evidence="7" key="2">
    <citation type="submission" date="2024-06" db="EMBL/GenBank/DDBJ databases">
        <authorList>
            <person name="Petrova K.O."/>
            <person name="Toshchakov S.V."/>
            <person name="Boltjanskaja Y.V."/>
            <person name="Kevbrin V.V."/>
        </authorList>
    </citation>
    <scope>NUCLEOTIDE SEQUENCE</scope>
    <source>
        <strain evidence="7">Z-710</strain>
    </source>
</reference>
<evidence type="ECO:0000256" key="4">
    <source>
        <dbReference type="ARBA" id="ARBA00022989"/>
    </source>
</evidence>
<keyword evidence="5 6" id="KW-0472">Membrane</keyword>
<protein>
    <submittedName>
        <fullName evidence="7">Cytosine permease</fullName>
    </submittedName>
</protein>
<dbReference type="EMBL" id="CP159485">
    <property type="protein sequence ID" value="XCI29023.1"/>
    <property type="molecule type" value="Genomic_DNA"/>
</dbReference>
<evidence type="ECO:0000256" key="6">
    <source>
        <dbReference type="SAM" id="Phobius"/>
    </source>
</evidence>
<dbReference type="GO" id="GO:0015209">
    <property type="term" value="F:cytosine transmembrane transporter activity"/>
    <property type="evidence" value="ECO:0007669"/>
    <property type="project" value="InterPro"/>
</dbReference>
<dbReference type="PANTHER" id="PTHR30569">
    <property type="entry name" value="CYTOSINE TRANSPORTER CODB"/>
    <property type="match status" value="1"/>
</dbReference>
<dbReference type="AlphaFoldDB" id="A0AAU8HUF8"/>
<feature type="transmembrane region" description="Helical" evidence="6">
    <location>
        <begin position="134"/>
        <end position="151"/>
    </location>
</feature>
<proteinExistence type="inferred from homology"/>
<feature type="transmembrane region" description="Helical" evidence="6">
    <location>
        <begin position="398"/>
        <end position="420"/>
    </location>
</feature>